<sequence length="84" mass="9224">MNLTIDQAMTTVHLSAERMAAVMAFQDGECSGMWPFLGLAGLRVTLTSRCFVYLTWPTGLRQLVDDANHADLAHGGRPTRKKAC</sequence>
<dbReference type="VEuPathDB" id="FungiDB:H310_15415"/>
<proteinExistence type="predicted"/>
<dbReference type="RefSeq" id="XP_008881612.1">
    <property type="nucleotide sequence ID" value="XM_008883390.1"/>
</dbReference>
<accession>A0A024T843</accession>
<evidence type="ECO:0000313" key="1">
    <source>
        <dbReference type="EMBL" id="ETV89756.1"/>
    </source>
</evidence>
<dbReference type="GeneID" id="20092465"/>
<dbReference type="AlphaFoldDB" id="A0A024T843"/>
<gene>
    <name evidence="1" type="ORF">H310_15415</name>
</gene>
<organism evidence="1">
    <name type="scientific">Aphanomyces invadans</name>
    <dbReference type="NCBI Taxonomy" id="157072"/>
    <lineage>
        <taxon>Eukaryota</taxon>
        <taxon>Sar</taxon>
        <taxon>Stramenopiles</taxon>
        <taxon>Oomycota</taxon>
        <taxon>Saprolegniomycetes</taxon>
        <taxon>Saprolegniales</taxon>
        <taxon>Verrucalvaceae</taxon>
        <taxon>Aphanomyces</taxon>
    </lineage>
</organism>
<dbReference type="EMBL" id="KI914430">
    <property type="protein sequence ID" value="ETV89756.1"/>
    <property type="molecule type" value="Genomic_DNA"/>
</dbReference>
<protein>
    <submittedName>
        <fullName evidence="1">Uncharacterized protein</fullName>
    </submittedName>
</protein>
<name>A0A024T843_9STRA</name>
<reference evidence="1" key="1">
    <citation type="submission" date="2013-12" db="EMBL/GenBank/DDBJ databases">
        <title>The Genome Sequence of Aphanomyces invadans NJM9701.</title>
        <authorList>
            <consortium name="The Broad Institute Genomics Platform"/>
            <person name="Russ C."/>
            <person name="Tyler B."/>
            <person name="van West P."/>
            <person name="Dieguez-Uribeondo J."/>
            <person name="Young S.K."/>
            <person name="Zeng Q."/>
            <person name="Gargeya S."/>
            <person name="Fitzgerald M."/>
            <person name="Abouelleil A."/>
            <person name="Alvarado L."/>
            <person name="Chapman S.B."/>
            <person name="Gainer-Dewar J."/>
            <person name="Goldberg J."/>
            <person name="Griggs A."/>
            <person name="Gujja S."/>
            <person name="Hansen M."/>
            <person name="Howarth C."/>
            <person name="Imamovic A."/>
            <person name="Ireland A."/>
            <person name="Larimer J."/>
            <person name="McCowan C."/>
            <person name="Murphy C."/>
            <person name="Pearson M."/>
            <person name="Poon T.W."/>
            <person name="Priest M."/>
            <person name="Roberts A."/>
            <person name="Saif S."/>
            <person name="Shea T."/>
            <person name="Sykes S."/>
            <person name="Wortman J."/>
            <person name="Nusbaum C."/>
            <person name="Birren B."/>
        </authorList>
    </citation>
    <scope>NUCLEOTIDE SEQUENCE [LARGE SCALE GENOMIC DNA]</scope>
    <source>
        <strain evidence="1">NJM9701</strain>
    </source>
</reference>